<dbReference type="InterPro" id="IPR025669">
    <property type="entry name" value="AAA_dom"/>
</dbReference>
<dbReference type="Proteomes" id="UP000031258">
    <property type="component" value="Unassembled WGS sequence"/>
</dbReference>
<reference evidence="4 5" key="1">
    <citation type="submission" date="2014-11" db="EMBL/GenBank/DDBJ databases">
        <title>A Rickettsiales Symbiont of Amoebae With Ancient Features.</title>
        <authorList>
            <person name="Schulz F."/>
            <person name="Martijn J."/>
            <person name="Wascher F."/>
            <person name="Kostanjsek R."/>
            <person name="Ettema T.J."/>
            <person name="Horn M."/>
        </authorList>
    </citation>
    <scope>NUCLEOTIDE SEQUENCE [LARGE SCALE GENOMIC DNA]</scope>
    <source>
        <strain evidence="4 5">UWC36</strain>
    </source>
</reference>
<sequence>MNYEKNMRVIAVINQKGGVGKTTLTVNLAYGLSLHGKRTLIVDLDPQSHSTVIYGNPHSDKTLNDILLSNSFKIEEAIYPAIINNAVVKNLFLLPSNIRLAVAAEQVSSRVHREKILDKALQKVKDKFDIILIDCPPTLGVLAVNGIYAAQEFIIPITYSRYALDGVADLFSIISEVKETKNFPYKIVRNAFDPRTTQTNKFIDTELETVKDKVAETVIRRSEPVNQAAMSGMPIFLFDPKGYGAEDFRILTEEVLNG</sequence>
<feature type="domain" description="AAA" evidence="3">
    <location>
        <begin position="7"/>
        <end position="182"/>
    </location>
</feature>
<gene>
    <name evidence="4" type="ORF">NF27_BW00030</name>
</gene>
<dbReference type="SUPFAM" id="SSF52540">
    <property type="entry name" value="P-loop containing nucleoside triphosphate hydrolases"/>
    <property type="match status" value="1"/>
</dbReference>
<dbReference type="Gene3D" id="3.40.50.300">
    <property type="entry name" value="P-loop containing nucleotide triphosphate hydrolases"/>
    <property type="match status" value="1"/>
</dbReference>
<dbReference type="PATRIC" id="fig|86105.3.peg.205"/>
<comment type="caution">
    <text evidence="4">The sequence shown here is derived from an EMBL/GenBank/DDBJ whole genome shotgun (WGS) entry which is preliminary data.</text>
</comment>
<dbReference type="FunFam" id="3.40.50.300:FF:000285">
    <property type="entry name" value="Sporulation initiation inhibitor Soj"/>
    <property type="match status" value="1"/>
</dbReference>
<proteinExistence type="predicted"/>
<dbReference type="InterPro" id="IPR027417">
    <property type="entry name" value="P-loop_NTPase"/>
</dbReference>
<dbReference type="Pfam" id="PF13614">
    <property type="entry name" value="AAA_31"/>
    <property type="match status" value="1"/>
</dbReference>
<evidence type="ECO:0000313" key="4">
    <source>
        <dbReference type="EMBL" id="KIE06056.1"/>
    </source>
</evidence>
<evidence type="ECO:0000256" key="2">
    <source>
        <dbReference type="ARBA" id="ARBA00074747"/>
    </source>
</evidence>
<dbReference type="STRING" id="86105.NF27_BW00030"/>
<evidence type="ECO:0000256" key="1">
    <source>
        <dbReference type="ARBA" id="ARBA00057242"/>
    </source>
</evidence>
<evidence type="ECO:0000313" key="5">
    <source>
        <dbReference type="Proteomes" id="UP000031258"/>
    </source>
</evidence>
<dbReference type="PANTHER" id="PTHR13696:SF52">
    <property type="entry name" value="PARA FAMILY PROTEIN CT_582"/>
    <property type="match status" value="1"/>
</dbReference>
<evidence type="ECO:0000259" key="3">
    <source>
        <dbReference type="Pfam" id="PF13614"/>
    </source>
</evidence>
<accession>A0A0C1N132</accession>
<dbReference type="EMBL" id="JSWE01000048">
    <property type="protein sequence ID" value="KIE06056.1"/>
    <property type="molecule type" value="Genomic_DNA"/>
</dbReference>
<protein>
    <recommendedName>
        <fullName evidence="2">Chromosome partitioning protein ParA</fullName>
    </recommendedName>
</protein>
<dbReference type="PANTHER" id="PTHR13696">
    <property type="entry name" value="P-LOOP CONTAINING NUCLEOSIDE TRIPHOSPHATE HYDROLASE"/>
    <property type="match status" value="1"/>
</dbReference>
<dbReference type="AlphaFoldDB" id="A0A0C1N132"/>
<organism evidence="4 5">
    <name type="scientific">Candidatus Jidaibacter acanthamoebae</name>
    <dbReference type="NCBI Taxonomy" id="86105"/>
    <lineage>
        <taxon>Bacteria</taxon>
        <taxon>Pseudomonadati</taxon>
        <taxon>Pseudomonadota</taxon>
        <taxon>Alphaproteobacteria</taxon>
        <taxon>Rickettsiales</taxon>
        <taxon>Candidatus Midichloriaceae</taxon>
        <taxon>Candidatus Jidaibacter</taxon>
    </lineage>
</organism>
<dbReference type="CDD" id="cd02042">
    <property type="entry name" value="ParAB_family"/>
    <property type="match status" value="1"/>
</dbReference>
<dbReference type="PIRSF" id="PIRSF009320">
    <property type="entry name" value="Nuc_binding_HP_1000"/>
    <property type="match status" value="1"/>
</dbReference>
<keyword evidence="5" id="KW-1185">Reference proteome</keyword>
<comment type="function">
    <text evidence="1">Involved in chromosome partition. Localize to both poles of the predivisional cell following completion of DNA replication.</text>
</comment>
<name>A0A0C1N132_9RICK</name>
<dbReference type="InterPro" id="IPR050678">
    <property type="entry name" value="DNA_Partitioning_ATPase"/>
</dbReference>